<gene>
    <name evidence="3" type="ORF">M409DRAFT_49878</name>
</gene>
<accession>A0A6A6D394</accession>
<sequence>MWEVDEDHYSQRLVSESTSFIQQIPMSATPELDISLLTHSSVSIPSSLDSQSTAVSIKHTTSYSELRGDDDDFQAAIAKFDSVSTIKPTFNVTPSLEPSDSQASLLDRHASTPSEHSTWLRRPFQQRQRQQVTADGNSWQPSFRRTGPLLGLTALGFILLTIPASSLVLALSNGKPVDQWRVQPSVYISVLTGIGNKPSALPAFKTPSSLGGGKPKHLSMLTVTSICACVIFLDGILLQSATYTVEQNLQKPVMLRAKLSPEIPTNYTATGALLDAGNPYLDADFSSGIHPVRKQWTDELPIPSPLRGCEVICTSKVRAPALASAGCQEESNSWLNFTEIKEIRDMATLPSGCQQRWNNIRCQMFELHVYPSAASGAWERVEISYGRFMPVGDVNQDQCAGNLT</sequence>
<keyword evidence="2" id="KW-0812">Transmembrane</keyword>
<organism evidence="3 4">
    <name type="scientific">Zasmidium cellare ATCC 36951</name>
    <dbReference type="NCBI Taxonomy" id="1080233"/>
    <lineage>
        <taxon>Eukaryota</taxon>
        <taxon>Fungi</taxon>
        <taxon>Dikarya</taxon>
        <taxon>Ascomycota</taxon>
        <taxon>Pezizomycotina</taxon>
        <taxon>Dothideomycetes</taxon>
        <taxon>Dothideomycetidae</taxon>
        <taxon>Mycosphaerellales</taxon>
        <taxon>Mycosphaerellaceae</taxon>
        <taxon>Zasmidium</taxon>
    </lineage>
</organism>
<feature type="compositionally biased region" description="Low complexity" evidence="1">
    <location>
        <begin position="121"/>
        <end position="131"/>
    </location>
</feature>
<dbReference type="RefSeq" id="XP_033673025.1">
    <property type="nucleotide sequence ID" value="XM_033811374.1"/>
</dbReference>
<dbReference type="EMBL" id="ML993581">
    <property type="protein sequence ID" value="KAF2172136.1"/>
    <property type="molecule type" value="Genomic_DNA"/>
</dbReference>
<evidence type="ECO:0000256" key="1">
    <source>
        <dbReference type="SAM" id="MobiDB-lite"/>
    </source>
</evidence>
<keyword evidence="2" id="KW-0472">Membrane</keyword>
<keyword evidence="2" id="KW-1133">Transmembrane helix</keyword>
<feature type="transmembrane region" description="Helical" evidence="2">
    <location>
        <begin position="218"/>
        <end position="238"/>
    </location>
</feature>
<dbReference type="OrthoDB" id="5357734at2759"/>
<evidence type="ECO:0000313" key="3">
    <source>
        <dbReference type="EMBL" id="KAF2172136.1"/>
    </source>
</evidence>
<dbReference type="GeneID" id="54564646"/>
<proteinExistence type="predicted"/>
<dbReference type="Proteomes" id="UP000799537">
    <property type="component" value="Unassembled WGS sequence"/>
</dbReference>
<feature type="transmembrane region" description="Helical" evidence="2">
    <location>
        <begin position="149"/>
        <end position="171"/>
    </location>
</feature>
<name>A0A6A6D394_ZASCE</name>
<protein>
    <submittedName>
        <fullName evidence="3">Uncharacterized protein</fullName>
    </submittedName>
</protein>
<reference evidence="3" key="1">
    <citation type="journal article" date="2020" name="Stud. Mycol.">
        <title>101 Dothideomycetes genomes: a test case for predicting lifestyles and emergence of pathogens.</title>
        <authorList>
            <person name="Haridas S."/>
            <person name="Albert R."/>
            <person name="Binder M."/>
            <person name="Bloem J."/>
            <person name="Labutti K."/>
            <person name="Salamov A."/>
            <person name="Andreopoulos B."/>
            <person name="Baker S."/>
            <person name="Barry K."/>
            <person name="Bills G."/>
            <person name="Bluhm B."/>
            <person name="Cannon C."/>
            <person name="Castanera R."/>
            <person name="Culley D."/>
            <person name="Daum C."/>
            <person name="Ezra D."/>
            <person name="Gonzalez J."/>
            <person name="Henrissat B."/>
            <person name="Kuo A."/>
            <person name="Liang C."/>
            <person name="Lipzen A."/>
            <person name="Lutzoni F."/>
            <person name="Magnuson J."/>
            <person name="Mondo S."/>
            <person name="Nolan M."/>
            <person name="Ohm R."/>
            <person name="Pangilinan J."/>
            <person name="Park H.-J."/>
            <person name="Ramirez L."/>
            <person name="Alfaro M."/>
            <person name="Sun H."/>
            <person name="Tritt A."/>
            <person name="Yoshinaga Y."/>
            <person name="Zwiers L.-H."/>
            <person name="Turgeon B."/>
            <person name="Goodwin S."/>
            <person name="Spatafora J."/>
            <person name="Crous P."/>
            <person name="Grigoriev I."/>
        </authorList>
    </citation>
    <scope>NUCLEOTIDE SEQUENCE</scope>
    <source>
        <strain evidence="3">ATCC 36951</strain>
    </source>
</reference>
<feature type="compositionally biased region" description="Polar residues" evidence="1">
    <location>
        <begin position="93"/>
        <end position="104"/>
    </location>
</feature>
<evidence type="ECO:0000313" key="4">
    <source>
        <dbReference type="Proteomes" id="UP000799537"/>
    </source>
</evidence>
<keyword evidence="4" id="KW-1185">Reference proteome</keyword>
<feature type="region of interest" description="Disordered" evidence="1">
    <location>
        <begin position="93"/>
        <end position="140"/>
    </location>
</feature>
<dbReference type="AlphaFoldDB" id="A0A6A6D394"/>
<evidence type="ECO:0000256" key="2">
    <source>
        <dbReference type="SAM" id="Phobius"/>
    </source>
</evidence>